<evidence type="ECO:0000256" key="1">
    <source>
        <dbReference type="SAM" id="MobiDB-lite"/>
    </source>
</evidence>
<sequence length="275" mass="29560">MEGDRDDVRFSGDLTDPWVRALLSAMPVGTEILDGPELPGVRPGGDRPGVVVLHRPNLGAAEADRLRAWRAGGNGPRVVLVAGRHVRYHHLMAWSGLVDAVLPEATARETIARHLRPDAPRRRDGGGGQVAIASGQDELARMLGEVLDSAGYATARRRDDPVSGDEPWVVWDVPVLEPGWSDRLAGAAQRRGVVALLGMADRELVAEARRCGAVACLDLPCDPDDLVFVLDRLTSRARDAGPSRSRSRPHGPQGHRPRSLPGGARTGTRRTDAGR</sequence>
<accession>A0A518GWP7</accession>
<keyword evidence="3" id="KW-1185">Reference proteome</keyword>
<dbReference type="Proteomes" id="UP000317835">
    <property type="component" value="Chromosome"/>
</dbReference>
<dbReference type="RefSeq" id="WP_145267440.1">
    <property type="nucleotide sequence ID" value="NZ_CP036426.1"/>
</dbReference>
<proteinExistence type="predicted"/>
<dbReference type="InterPro" id="IPR011006">
    <property type="entry name" value="CheY-like_superfamily"/>
</dbReference>
<dbReference type="SUPFAM" id="SSF52172">
    <property type="entry name" value="CheY-like"/>
    <property type="match status" value="1"/>
</dbReference>
<dbReference type="AlphaFoldDB" id="A0A518GWP7"/>
<evidence type="ECO:0000313" key="2">
    <source>
        <dbReference type="EMBL" id="QDV33018.1"/>
    </source>
</evidence>
<organism evidence="2 3">
    <name type="scientific">Tautonia plasticadhaerens</name>
    <dbReference type="NCBI Taxonomy" id="2527974"/>
    <lineage>
        <taxon>Bacteria</taxon>
        <taxon>Pseudomonadati</taxon>
        <taxon>Planctomycetota</taxon>
        <taxon>Planctomycetia</taxon>
        <taxon>Isosphaerales</taxon>
        <taxon>Isosphaeraceae</taxon>
        <taxon>Tautonia</taxon>
    </lineage>
</organism>
<dbReference type="KEGG" id="tpla:ElP_08600"/>
<dbReference type="OrthoDB" id="276041at2"/>
<evidence type="ECO:0000313" key="3">
    <source>
        <dbReference type="Proteomes" id="UP000317835"/>
    </source>
</evidence>
<dbReference type="EMBL" id="CP036426">
    <property type="protein sequence ID" value="QDV33018.1"/>
    <property type="molecule type" value="Genomic_DNA"/>
</dbReference>
<protein>
    <recommendedName>
        <fullName evidence="4">Response regulatory domain-containing protein</fullName>
    </recommendedName>
</protein>
<feature type="region of interest" description="Disordered" evidence="1">
    <location>
        <begin position="237"/>
        <end position="275"/>
    </location>
</feature>
<reference evidence="2 3" key="1">
    <citation type="submission" date="2019-02" db="EMBL/GenBank/DDBJ databases">
        <title>Deep-cultivation of Planctomycetes and their phenomic and genomic characterization uncovers novel biology.</title>
        <authorList>
            <person name="Wiegand S."/>
            <person name="Jogler M."/>
            <person name="Boedeker C."/>
            <person name="Pinto D."/>
            <person name="Vollmers J."/>
            <person name="Rivas-Marin E."/>
            <person name="Kohn T."/>
            <person name="Peeters S.H."/>
            <person name="Heuer A."/>
            <person name="Rast P."/>
            <person name="Oberbeckmann S."/>
            <person name="Bunk B."/>
            <person name="Jeske O."/>
            <person name="Meyerdierks A."/>
            <person name="Storesund J.E."/>
            <person name="Kallscheuer N."/>
            <person name="Luecker S."/>
            <person name="Lage O.M."/>
            <person name="Pohl T."/>
            <person name="Merkel B.J."/>
            <person name="Hornburger P."/>
            <person name="Mueller R.-W."/>
            <person name="Bruemmer F."/>
            <person name="Labrenz M."/>
            <person name="Spormann A.M."/>
            <person name="Op den Camp H."/>
            <person name="Overmann J."/>
            <person name="Amann R."/>
            <person name="Jetten M.S.M."/>
            <person name="Mascher T."/>
            <person name="Medema M.H."/>
            <person name="Devos D.P."/>
            <person name="Kaster A.-K."/>
            <person name="Ovreas L."/>
            <person name="Rohde M."/>
            <person name="Galperin M.Y."/>
            <person name="Jogler C."/>
        </authorList>
    </citation>
    <scope>NUCLEOTIDE SEQUENCE [LARGE SCALE GENOMIC DNA]</scope>
    <source>
        <strain evidence="2 3">ElP</strain>
    </source>
</reference>
<evidence type="ECO:0008006" key="4">
    <source>
        <dbReference type="Google" id="ProtNLM"/>
    </source>
</evidence>
<gene>
    <name evidence="2" type="ORF">ElP_08600</name>
</gene>
<name>A0A518GWP7_9BACT</name>
<feature type="compositionally biased region" description="Basic residues" evidence="1">
    <location>
        <begin position="245"/>
        <end position="258"/>
    </location>
</feature>